<evidence type="ECO:0000313" key="2">
    <source>
        <dbReference type="Proteomes" id="UP001219525"/>
    </source>
</evidence>
<reference evidence="1" key="1">
    <citation type="submission" date="2023-03" db="EMBL/GenBank/DDBJ databases">
        <title>Massive genome expansion in bonnet fungi (Mycena s.s.) driven by repeated elements and novel gene families across ecological guilds.</title>
        <authorList>
            <consortium name="Lawrence Berkeley National Laboratory"/>
            <person name="Harder C.B."/>
            <person name="Miyauchi S."/>
            <person name="Viragh M."/>
            <person name="Kuo A."/>
            <person name="Thoen E."/>
            <person name="Andreopoulos B."/>
            <person name="Lu D."/>
            <person name="Skrede I."/>
            <person name="Drula E."/>
            <person name="Henrissat B."/>
            <person name="Morin E."/>
            <person name="Kohler A."/>
            <person name="Barry K."/>
            <person name="LaButti K."/>
            <person name="Morin E."/>
            <person name="Salamov A."/>
            <person name="Lipzen A."/>
            <person name="Mereny Z."/>
            <person name="Hegedus B."/>
            <person name="Baldrian P."/>
            <person name="Stursova M."/>
            <person name="Weitz H."/>
            <person name="Taylor A."/>
            <person name="Grigoriev I.V."/>
            <person name="Nagy L.G."/>
            <person name="Martin F."/>
            <person name="Kauserud H."/>
        </authorList>
    </citation>
    <scope>NUCLEOTIDE SEQUENCE</scope>
    <source>
        <strain evidence="1">9144</strain>
    </source>
</reference>
<sequence length="235" mass="26163">MPFHDARAPFTAAGRRRQVGIAQPTRAVQLMGTIVHSFGPTYAVIHENNMRPVSWRMRYDERGMIIAMAGLWGHDIGCIGFCPLVPPMVDSPYDVHRHHRPSAQCMTMLKTECGTPSYLAPEVVTQQNDSGYDSLVDSGDLVFHDFIKKLFEFDPQQPMKLSEALHHPWLKNCSFYYDVVDYPQTNGAGGANSGLSVKRQGIELLELKGSVSGVWNRQSVTAAGEPMAMANAKRR</sequence>
<organism evidence="1 2">
    <name type="scientific">Mycena pura</name>
    <dbReference type="NCBI Taxonomy" id="153505"/>
    <lineage>
        <taxon>Eukaryota</taxon>
        <taxon>Fungi</taxon>
        <taxon>Dikarya</taxon>
        <taxon>Basidiomycota</taxon>
        <taxon>Agaricomycotina</taxon>
        <taxon>Agaricomycetes</taxon>
        <taxon>Agaricomycetidae</taxon>
        <taxon>Agaricales</taxon>
        <taxon>Marasmiineae</taxon>
        <taxon>Mycenaceae</taxon>
        <taxon>Mycena</taxon>
    </lineage>
</organism>
<proteinExistence type="predicted"/>
<dbReference type="Proteomes" id="UP001219525">
    <property type="component" value="Unassembled WGS sequence"/>
</dbReference>
<name>A0AAD6VPM2_9AGAR</name>
<dbReference type="Gene3D" id="1.10.510.10">
    <property type="entry name" value="Transferase(Phosphotransferase) domain 1"/>
    <property type="match status" value="1"/>
</dbReference>
<evidence type="ECO:0008006" key="3">
    <source>
        <dbReference type="Google" id="ProtNLM"/>
    </source>
</evidence>
<dbReference type="SUPFAM" id="SSF56112">
    <property type="entry name" value="Protein kinase-like (PK-like)"/>
    <property type="match status" value="1"/>
</dbReference>
<dbReference type="EMBL" id="JARJCW010000022">
    <property type="protein sequence ID" value="KAJ7212968.1"/>
    <property type="molecule type" value="Genomic_DNA"/>
</dbReference>
<dbReference type="AlphaFoldDB" id="A0AAD6VPM2"/>
<protein>
    <recommendedName>
        <fullName evidence="3">Protein kinase domain-containing protein</fullName>
    </recommendedName>
</protein>
<gene>
    <name evidence="1" type="ORF">GGX14DRAFT_619645</name>
</gene>
<dbReference type="InterPro" id="IPR011009">
    <property type="entry name" value="Kinase-like_dom_sf"/>
</dbReference>
<accession>A0AAD6VPM2</accession>
<evidence type="ECO:0000313" key="1">
    <source>
        <dbReference type="EMBL" id="KAJ7212968.1"/>
    </source>
</evidence>
<comment type="caution">
    <text evidence="1">The sequence shown here is derived from an EMBL/GenBank/DDBJ whole genome shotgun (WGS) entry which is preliminary data.</text>
</comment>
<keyword evidence="2" id="KW-1185">Reference proteome</keyword>